<evidence type="ECO:0000313" key="2">
    <source>
        <dbReference type="EMBL" id="TFK28396.1"/>
    </source>
</evidence>
<accession>A0A5C3L8M0</accession>
<dbReference type="GO" id="GO:0005737">
    <property type="term" value="C:cytoplasm"/>
    <property type="evidence" value="ECO:0007669"/>
    <property type="project" value="TreeGrafter"/>
</dbReference>
<gene>
    <name evidence="2" type="ORF">FA15DRAFT_633966</name>
</gene>
<dbReference type="GO" id="GO:0007165">
    <property type="term" value="P:signal transduction"/>
    <property type="evidence" value="ECO:0007669"/>
    <property type="project" value="TreeGrafter"/>
</dbReference>
<dbReference type="EMBL" id="ML210156">
    <property type="protein sequence ID" value="TFK28396.1"/>
    <property type="molecule type" value="Genomic_DNA"/>
</dbReference>
<dbReference type="InterPro" id="IPR008271">
    <property type="entry name" value="Ser/Thr_kinase_AS"/>
</dbReference>
<dbReference type="OrthoDB" id="26722at2759"/>
<dbReference type="InterPro" id="IPR050167">
    <property type="entry name" value="Ser_Thr_protein_kinase"/>
</dbReference>
<dbReference type="SMART" id="SM00220">
    <property type="entry name" value="S_TKc"/>
    <property type="match status" value="1"/>
</dbReference>
<dbReference type="PIRSF" id="PIRSF000654">
    <property type="entry name" value="Integrin-linked_kinase"/>
    <property type="match status" value="1"/>
</dbReference>
<dbReference type="PANTHER" id="PTHR23257">
    <property type="entry name" value="SERINE-THREONINE PROTEIN KINASE"/>
    <property type="match status" value="1"/>
</dbReference>
<evidence type="ECO:0000259" key="1">
    <source>
        <dbReference type="PROSITE" id="PS50011"/>
    </source>
</evidence>
<feature type="domain" description="Protein kinase" evidence="1">
    <location>
        <begin position="1"/>
        <end position="206"/>
    </location>
</feature>
<dbReference type="Proteomes" id="UP000307440">
    <property type="component" value="Unassembled WGS sequence"/>
</dbReference>
<proteinExistence type="predicted"/>
<sequence length="234" mass="26181">MDDAYNQICMVSPLMENGNVSGYLKRHSSSNRILLLADIVSGIQYLHENGIIHGDLKAVNILVTQSGHACLADFGLSKVTECSAHSWPSIRDTPVSGVGTLRWQAPELFDPEDERTSLTMKCDIYSFSCVCYEIMTGRVPFYEHTRDETVIIKVMDGLQPSKPTPQDDAYTKFGLTEAIWGLITECWQRDPSMRPDAAEIVQSGVLSSQHDPRPDFDWDNSNTSRFRVAMTVLS</sequence>
<dbReference type="AlphaFoldDB" id="A0A5C3L8M0"/>
<reference evidence="2 3" key="1">
    <citation type="journal article" date="2019" name="Nat. Ecol. Evol.">
        <title>Megaphylogeny resolves global patterns of mushroom evolution.</title>
        <authorList>
            <person name="Varga T."/>
            <person name="Krizsan K."/>
            <person name="Foldi C."/>
            <person name="Dima B."/>
            <person name="Sanchez-Garcia M."/>
            <person name="Sanchez-Ramirez S."/>
            <person name="Szollosi G.J."/>
            <person name="Szarkandi J.G."/>
            <person name="Papp V."/>
            <person name="Albert L."/>
            <person name="Andreopoulos W."/>
            <person name="Angelini C."/>
            <person name="Antonin V."/>
            <person name="Barry K.W."/>
            <person name="Bougher N.L."/>
            <person name="Buchanan P."/>
            <person name="Buyck B."/>
            <person name="Bense V."/>
            <person name="Catcheside P."/>
            <person name="Chovatia M."/>
            <person name="Cooper J."/>
            <person name="Damon W."/>
            <person name="Desjardin D."/>
            <person name="Finy P."/>
            <person name="Geml J."/>
            <person name="Haridas S."/>
            <person name="Hughes K."/>
            <person name="Justo A."/>
            <person name="Karasinski D."/>
            <person name="Kautmanova I."/>
            <person name="Kiss B."/>
            <person name="Kocsube S."/>
            <person name="Kotiranta H."/>
            <person name="LaButti K.M."/>
            <person name="Lechner B.E."/>
            <person name="Liimatainen K."/>
            <person name="Lipzen A."/>
            <person name="Lukacs Z."/>
            <person name="Mihaltcheva S."/>
            <person name="Morgado L.N."/>
            <person name="Niskanen T."/>
            <person name="Noordeloos M.E."/>
            <person name="Ohm R.A."/>
            <person name="Ortiz-Santana B."/>
            <person name="Ovrebo C."/>
            <person name="Racz N."/>
            <person name="Riley R."/>
            <person name="Savchenko A."/>
            <person name="Shiryaev A."/>
            <person name="Soop K."/>
            <person name="Spirin V."/>
            <person name="Szebenyi C."/>
            <person name="Tomsovsky M."/>
            <person name="Tulloss R.E."/>
            <person name="Uehling J."/>
            <person name="Grigoriev I.V."/>
            <person name="Vagvolgyi C."/>
            <person name="Papp T."/>
            <person name="Martin F.M."/>
            <person name="Miettinen O."/>
            <person name="Hibbett D.S."/>
            <person name="Nagy L.G."/>
        </authorList>
    </citation>
    <scope>NUCLEOTIDE SEQUENCE [LARGE SCALE GENOMIC DNA]</scope>
    <source>
        <strain evidence="2 3">CBS 121175</strain>
    </source>
</reference>
<keyword evidence="2" id="KW-0418">Kinase</keyword>
<dbReference type="GO" id="GO:0004672">
    <property type="term" value="F:protein kinase activity"/>
    <property type="evidence" value="ECO:0007669"/>
    <property type="project" value="InterPro"/>
</dbReference>
<organism evidence="2 3">
    <name type="scientific">Coprinopsis marcescibilis</name>
    <name type="common">Agaric fungus</name>
    <name type="synonym">Psathyrella marcescibilis</name>
    <dbReference type="NCBI Taxonomy" id="230819"/>
    <lineage>
        <taxon>Eukaryota</taxon>
        <taxon>Fungi</taxon>
        <taxon>Dikarya</taxon>
        <taxon>Basidiomycota</taxon>
        <taxon>Agaricomycotina</taxon>
        <taxon>Agaricomycetes</taxon>
        <taxon>Agaricomycetidae</taxon>
        <taxon>Agaricales</taxon>
        <taxon>Agaricineae</taxon>
        <taxon>Psathyrellaceae</taxon>
        <taxon>Coprinopsis</taxon>
    </lineage>
</organism>
<dbReference type="Pfam" id="PF00069">
    <property type="entry name" value="Pkinase"/>
    <property type="match status" value="1"/>
</dbReference>
<dbReference type="SUPFAM" id="SSF56112">
    <property type="entry name" value="Protein kinase-like (PK-like)"/>
    <property type="match status" value="1"/>
</dbReference>
<dbReference type="InterPro" id="IPR000719">
    <property type="entry name" value="Prot_kinase_dom"/>
</dbReference>
<name>A0A5C3L8M0_COPMA</name>
<dbReference type="Gene3D" id="1.10.510.10">
    <property type="entry name" value="Transferase(Phosphotransferase) domain 1"/>
    <property type="match status" value="1"/>
</dbReference>
<dbReference type="PROSITE" id="PS00108">
    <property type="entry name" value="PROTEIN_KINASE_ST"/>
    <property type="match status" value="1"/>
</dbReference>
<keyword evidence="2" id="KW-0808">Transferase</keyword>
<evidence type="ECO:0000313" key="3">
    <source>
        <dbReference type="Proteomes" id="UP000307440"/>
    </source>
</evidence>
<keyword evidence="3" id="KW-1185">Reference proteome</keyword>
<protein>
    <submittedName>
        <fullName evidence="2">Kinase-like protein</fullName>
    </submittedName>
</protein>
<dbReference type="STRING" id="230819.A0A5C3L8M0"/>
<dbReference type="PANTHER" id="PTHR23257:SF963">
    <property type="entry name" value="AT08303P"/>
    <property type="match status" value="1"/>
</dbReference>
<dbReference type="GO" id="GO:0005524">
    <property type="term" value="F:ATP binding"/>
    <property type="evidence" value="ECO:0007669"/>
    <property type="project" value="InterPro"/>
</dbReference>
<dbReference type="InterPro" id="IPR011009">
    <property type="entry name" value="Kinase-like_dom_sf"/>
</dbReference>
<dbReference type="PROSITE" id="PS50011">
    <property type="entry name" value="PROTEIN_KINASE_DOM"/>
    <property type="match status" value="1"/>
</dbReference>